<proteinExistence type="predicted"/>
<dbReference type="SUPFAM" id="SSF51735">
    <property type="entry name" value="NAD(P)-binding Rossmann-fold domains"/>
    <property type="match status" value="1"/>
</dbReference>
<reference evidence="2" key="1">
    <citation type="journal article" date="2019" name="Int. J. Syst. Evol. Microbiol.">
        <title>The Global Catalogue of Microorganisms (GCM) 10K type strain sequencing project: providing services to taxonomists for standard genome sequencing and annotation.</title>
        <authorList>
            <consortium name="The Broad Institute Genomics Platform"/>
            <consortium name="The Broad Institute Genome Sequencing Center for Infectious Disease"/>
            <person name="Wu L."/>
            <person name="Ma J."/>
        </authorList>
    </citation>
    <scope>NUCLEOTIDE SEQUENCE [LARGE SCALE GENOMIC DNA]</scope>
    <source>
        <strain evidence="2">CGMCC 1.15923</strain>
    </source>
</reference>
<protein>
    <submittedName>
        <fullName evidence="1">SDR family oxidoreductase</fullName>
    </submittedName>
</protein>
<dbReference type="EMBL" id="BMKE01000016">
    <property type="protein sequence ID" value="GGB47472.1"/>
    <property type="molecule type" value="Genomic_DNA"/>
</dbReference>
<evidence type="ECO:0000313" key="2">
    <source>
        <dbReference type="Proteomes" id="UP000646152"/>
    </source>
</evidence>
<comment type="caution">
    <text evidence="1">The sequence shown here is derived from an EMBL/GenBank/DDBJ whole genome shotgun (WGS) entry which is preliminary data.</text>
</comment>
<dbReference type="InterPro" id="IPR002347">
    <property type="entry name" value="SDR_fam"/>
</dbReference>
<dbReference type="InterPro" id="IPR036291">
    <property type="entry name" value="NAD(P)-bd_dom_sf"/>
</dbReference>
<accession>A0ABQ1IQC8</accession>
<dbReference type="Pfam" id="PF13561">
    <property type="entry name" value="adh_short_C2"/>
    <property type="match status" value="1"/>
</dbReference>
<dbReference type="InterPro" id="IPR051468">
    <property type="entry name" value="Fungal_SecMetab_SDRs"/>
</dbReference>
<dbReference type="RefSeq" id="WP_188630075.1">
    <property type="nucleotide sequence ID" value="NZ_BMKE01000016.1"/>
</dbReference>
<dbReference type="PANTHER" id="PTHR43544">
    <property type="entry name" value="SHORT-CHAIN DEHYDROGENASE/REDUCTASE"/>
    <property type="match status" value="1"/>
</dbReference>
<dbReference type="Gene3D" id="3.40.50.720">
    <property type="entry name" value="NAD(P)-binding Rossmann-like Domain"/>
    <property type="match status" value="1"/>
</dbReference>
<keyword evidence="2" id="KW-1185">Reference proteome</keyword>
<dbReference type="Proteomes" id="UP000646152">
    <property type="component" value="Unassembled WGS sequence"/>
</dbReference>
<name>A0ABQ1IQC8_9GAMM</name>
<dbReference type="PANTHER" id="PTHR43544:SF12">
    <property type="entry name" value="NAD(P)-BINDING ROSSMANN-FOLD SUPERFAMILY PROTEIN"/>
    <property type="match status" value="1"/>
</dbReference>
<evidence type="ECO:0000313" key="1">
    <source>
        <dbReference type="EMBL" id="GGB47472.1"/>
    </source>
</evidence>
<sequence length="229" mass="24922">MQYWIMGAGGIGRALAEACTAQGDKVLIFSRIDPAISGVEWLAVDNTDQAALAEATAEHVLPDRVINTLGMLHQGEQQPEKRIEQLDLAAFNNSMRINTWPTLAMAQLLSARLTRSHTLQFAALSARVGSISDNRAGGWYSYRISKAALNMAIKTTGIEWQRRFPGAMIVGLHPGTVATHLSSPFRAGLAEGQLQTPAQAARHLLQVLDGLRPEDSGRLFAWDGQEIQP</sequence>
<gene>
    <name evidence="1" type="ORF">GCM10011502_21010</name>
</gene>
<organism evidence="1 2">
    <name type="scientific">Oceanisphaera marina</name>
    <dbReference type="NCBI Taxonomy" id="2017550"/>
    <lineage>
        <taxon>Bacteria</taxon>
        <taxon>Pseudomonadati</taxon>
        <taxon>Pseudomonadota</taxon>
        <taxon>Gammaproteobacteria</taxon>
        <taxon>Aeromonadales</taxon>
        <taxon>Aeromonadaceae</taxon>
        <taxon>Oceanisphaera</taxon>
    </lineage>
</organism>